<dbReference type="EMBL" id="MW148411">
    <property type="protein sequence ID" value="QQM99833.1"/>
    <property type="molecule type" value="mRNA"/>
</dbReference>
<protein>
    <submittedName>
        <fullName evidence="10">Vitellogenin</fullName>
    </submittedName>
</protein>
<dbReference type="InterPro" id="IPR050733">
    <property type="entry name" value="Vitellogenin/Apolipophorin"/>
</dbReference>
<feature type="compositionally biased region" description="Acidic residues" evidence="6">
    <location>
        <begin position="383"/>
        <end position="394"/>
    </location>
</feature>
<evidence type="ECO:0000256" key="7">
    <source>
        <dbReference type="SAM" id="SignalP"/>
    </source>
</evidence>
<dbReference type="Pfam" id="PF09172">
    <property type="entry name" value="Vit_open_b-sht"/>
    <property type="match status" value="1"/>
</dbReference>
<dbReference type="Gene3D" id="1.25.10.20">
    <property type="entry name" value="Vitellinogen, superhelical"/>
    <property type="match status" value="1"/>
</dbReference>
<organism evidence="10">
    <name type="scientific">Galeruca daurica</name>
    <dbReference type="NCBI Taxonomy" id="1651263"/>
    <lineage>
        <taxon>Eukaryota</taxon>
        <taxon>Metazoa</taxon>
        <taxon>Ecdysozoa</taxon>
        <taxon>Arthropoda</taxon>
        <taxon>Hexapoda</taxon>
        <taxon>Insecta</taxon>
        <taxon>Pterygota</taxon>
        <taxon>Neoptera</taxon>
        <taxon>Endopterygota</taxon>
        <taxon>Coleoptera</taxon>
        <taxon>Polyphaga</taxon>
        <taxon>Cucujiformia</taxon>
        <taxon>Chrysomeloidea</taxon>
        <taxon>Chrysomelidae</taxon>
        <taxon>Galerucinae</taxon>
        <taxon>Galerucites</taxon>
        <taxon>Galeruca</taxon>
    </lineage>
</organism>
<dbReference type="Gene3D" id="2.30.230.10">
    <property type="entry name" value="Lipovitellin, beta-sheet shell regions, chain A"/>
    <property type="match status" value="1"/>
</dbReference>
<dbReference type="InterPro" id="IPR001846">
    <property type="entry name" value="VWF_type-D"/>
</dbReference>
<feature type="region of interest" description="Disordered" evidence="6">
    <location>
        <begin position="349"/>
        <end position="407"/>
    </location>
</feature>
<feature type="domain" description="VWFD" evidence="9">
    <location>
        <begin position="1469"/>
        <end position="1672"/>
    </location>
</feature>
<dbReference type="InterPro" id="IPR015255">
    <property type="entry name" value="Vitellinogen_open_b-sht"/>
</dbReference>
<evidence type="ECO:0000256" key="5">
    <source>
        <dbReference type="PROSITE-ProRule" id="PRU00557"/>
    </source>
</evidence>
<feature type="chain" id="PRO_5030607983" evidence="7">
    <location>
        <begin position="17"/>
        <end position="1799"/>
    </location>
</feature>
<dbReference type="InterPro" id="IPR001747">
    <property type="entry name" value="Vitellogenin_N"/>
</dbReference>
<dbReference type="GO" id="GO:0045735">
    <property type="term" value="F:nutrient reservoir activity"/>
    <property type="evidence" value="ECO:0007669"/>
    <property type="project" value="UniProtKB-KW"/>
</dbReference>
<dbReference type="SMART" id="SM00638">
    <property type="entry name" value="LPD_N"/>
    <property type="match status" value="1"/>
</dbReference>
<dbReference type="Gene3D" id="2.20.80.10">
    <property type="entry name" value="Lipovitellin-phosvitin complex, chain A, domain 4"/>
    <property type="match status" value="1"/>
</dbReference>
<dbReference type="SUPFAM" id="SSF48431">
    <property type="entry name" value="Lipovitellin-phosvitin complex, superhelical domain"/>
    <property type="match status" value="1"/>
</dbReference>
<dbReference type="Pfam" id="PF00094">
    <property type="entry name" value="VWD"/>
    <property type="match status" value="1"/>
</dbReference>
<feature type="compositionally biased region" description="Basic residues" evidence="6">
    <location>
        <begin position="363"/>
        <end position="373"/>
    </location>
</feature>
<dbReference type="PANTHER" id="PTHR23345:SF15">
    <property type="entry name" value="VITELLOGENIN 1-RELATED"/>
    <property type="match status" value="1"/>
</dbReference>
<sequence length="1799" mass="206044">MWSPILLCFIVGLTSARPDNPAWKANTEYTYEVRGRSLASLHQIYDQYTGIVLRAKLVVQPQNDDRLRCAILQPEYAEVQTSLPEGWMSHLPENQLNYQPLQMTDKAFEIVMNNGVVRELNVERSVQEWEANIIKSFVSQIQLDTKAQNLIKSQLNVVPKEGSNNAVFKTLEDTITGITETTYDIHPLPEYILQSEPHLAPFPHLKGDGSIVEVVKTKNFTQGYDLPAYYFGLGNSGKWEPESNQFGEILHRTSVSRAVITGTLQRYTIQHSETRNEITVSPTGEGEQKGSVNSLLTIKLANAEQQKPSTQLPEVSSPVNLGSLVYAYGQKESNSNLVGRGRIFQRDQYVEESNESSEERSNYLKKRHPRSLKRQMERNMGESSEDSIESQEDWTEPKSKLNEAPRSPLLPFTTGYKGMSIKHAPNMNIVERVCSIAQQVGQEIQRPEEIPKKYTLAKFVLLTSLIRLMNEQELKQAAERLYTQETESAKSSTWTVFRDAVAESGTGPAFLAIKDWIQNKKIQDKEAAYVVVTMGQSVRQPTEEYIRAFYEQVKKQISTPQQSDSMLNETMLFSLSSLVNKVYVNKRVSHRQYPTHSFGTFDTKEGRAFVKNDLIPYLTKQLREAINGADSRKTFVYIRALGLCAHREIIYAFEPYLEGKVHCSQFQRFLMVLALQNVARIEPKTVGPILYRIYQNTGETTEVRVAAVYMLMLTNPSADMLQRMAMYTKLEANHKVCAAVKSAIESVSELKGREFDQVRSAAKSAKPYLTTMEFGMDDSFDYLKSYVSSDWESYYKNRLSTYVTEESGLPSSLQYRMTGKENGYKYNYISLDSVISDIRNLFHVFTRQTEWRQEQQNKQQAAQQSEKSEFASHKIAQLLNLKTEELEQLEGGIILQIAEWEEHFLYNNHSIERLPQMLAEIENVLESGKKISYSKLINYDETAIALPTEIGVPFLIAYDTPMLMKVEGKLHGKVQPKMSSGTKMIWPNNVEIEGELKIVLAGKQHTEFGLFTPFNHQHYCAGYDRNMQINMPIRTKVNIDLVKRNVQYEVEPLESDRNANIFHKSSWPYVSKHDILSLETTAERKSTHVLRKPNQNQWQKVLGEKSVGLAFRVKHEYDGKHSSIDCLMRGHIFDSNIQYEQIDIEYMPQQSQNKKMKVNFSYQSKEQNEYQQDGNEASREALFNKLSQLPRGDEQRLSEVDKEITKGVRNARVYVMGSSIEFSGKENVEYSAVMAYAHSRVEPDCQVLAYVRKQSQRSGSRPFEATLSAKVNMPKISGLDMEYNMKADLTSTAAIEFAFAEKLPTSNKVKVHAQLGRSESRKEYLMKQPAYQRCQREMQHGNKQLKACANMTQEFGLLDQIKLEIKYPNSRPKDLDNILQAYNEWASCHHFDIEENRQPKEKQGEVTVNVRFYPDLQRVNVSVSNQNKYAYIKQIDVNEYGRRIAVMHPGFDVFDRLEGKMYGLQTYKPICSMDKTEAYSFDGAEYPLILNNYWTVLLQYVPLRSSPHSQRSVDQQLRNELVNYAILARQSNQGAQFKDVKIVVATPETEGKIIEVTMKPKSGGKYPEVSIDGKPMTPEELQQSKTYQREVIVGHIANGEIYVNVRKAFYVIYDGSRVKITALSTSLRNRLRGACGNFDGNKADDFITPNNCVVRDPKEFIASYTVLRKGEQNQEIMDLKSRSQKNHCTYMKIPLYVDYISDRAERQHQQNGGSCSKYQTRYIMEDGKICFTIKPLTVCRSECHQRGAVFKKVEVHCVENKNVATLWKSQIDKGASPDFSQKPVTKTIQMEIPQSCRSS</sequence>
<evidence type="ECO:0000256" key="2">
    <source>
        <dbReference type="ARBA" id="ARBA00022761"/>
    </source>
</evidence>
<dbReference type="FunFam" id="1.25.10.20:FF:000003">
    <property type="entry name" value="Vitellogenin C"/>
    <property type="match status" value="1"/>
</dbReference>
<evidence type="ECO:0000256" key="6">
    <source>
        <dbReference type="SAM" id="MobiDB-lite"/>
    </source>
</evidence>
<dbReference type="SUPFAM" id="SSF56968">
    <property type="entry name" value="Lipovitellin-phosvitin complex, beta-sheet shell regions"/>
    <property type="match status" value="2"/>
</dbReference>
<dbReference type="InterPro" id="IPR011030">
    <property type="entry name" value="Lipovitellin_superhlx_dom"/>
</dbReference>
<evidence type="ECO:0000313" key="10">
    <source>
        <dbReference type="EMBL" id="QQM99833.1"/>
    </source>
</evidence>
<dbReference type="Pfam" id="PF01347">
    <property type="entry name" value="Vitellogenin_N"/>
    <property type="match status" value="1"/>
</dbReference>
<evidence type="ECO:0000256" key="4">
    <source>
        <dbReference type="ARBA" id="ARBA00023180"/>
    </source>
</evidence>
<dbReference type="PROSITE" id="PS51233">
    <property type="entry name" value="VWFD"/>
    <property type="match status" value="1"/>
</dbReference>
<proteinExistence type="evidence at transcript level"/>
<dbReference type="SMART" id="SM00216">
    <property type="entry name" value="VWD"/>
    <property type="match status" value="1"/>
</dbReference>
<dbReference type="PANTHER" id="PTHR23345">
    <property type="entry name" value="VITELLOGENIN-RELATED"/>
    <property type="match status" value="1"/>
</dbReference>
<feature type="domain" description="Vitellogenin" evidence="8">
    <location>
        <begin position="23"/>
        <end position="813"/>
    </location>
</feature>
<dbReference type="GO" id="GO:0005319">
    <property type="term" value="F:lipid transporter activity"/>
    <property type="evidence" value="ECO:0007669"/>
    <property type="project" value="InterPro"/>
</dbReference>
<evidence type="ECO:0000259" key="9">
    <source>
        <dbReference type="PROSITE" id="PS51233"/>
    </source>
</evidence>
<keyword evidence="3" id="KW-1015">Disulfide bond</keyword>
<keyword evidence="2" id="KW-0758">Storage protein</keyword>
<dbReference type="SMART" id="SM01169">
    <property type="entry name" value="DUF1943"/>
    <property type="match status" value="1"/>
</dbReference>
<feature type="signal peptide" evidence="7">
    <location>
        <begin position="1"/>
        <end position="16"/>
    </location>
</feature>
<keyword evidence="4" id="KW-0325">Glycoprotein</keyword>
<evidence type="ECO:0000256" key="1">
    <source>
        <dbReference type="ARBA" id="ARBA00022729"/>
    </source>
</evidence>
<accession>A0A7T7P1J3</accession>
<name>A0A7T7P1J3_9CUCU</name>
<dbReference type="InterPro" id="IPR015819">
    <property type="entry name" value="Lipid_transp_b-sht_shell"/>
</dbReference>
<dbReference type="PROSITE" id="PS51211">
    <property type="entry name" value="VITELLOGENIN"/>
    <property type="match status" value="1"/>
</dbReference>
<evidence type="ECO:0000259" key="8">
    <source>
        <dbReference type="PROSITE" id="PS51211"/>
    </source>
</evidence>
<dbReference type="InterPro" id="IPR015816">
    <property type="entry name" value="Vitellinogen_b-sht_N"/>
</dbReference>
<comment type="caution">
    <text evidence="5">Lacks conserved residue(s) required for the propagation of feature annotation.</text>
</comment>
<reference evidence="10" key="1">
    <citation type="submission" date="2020-10" db="EMBL/GenBank/DDBJ databases">
        <authorList>
            <person name="Ma H."/>
        </authorList>
    </citation>
    <scope>NUCLEOTIDE SEQUENCE</scope>
</reference>
<keyword evidence="1 7" id="KW-0732">Signal</keyword>
<evidence type="ECO:0000256" key="3">
    <source>
        <dbReference type="ARBA" id="ARBA00023157"/>
    </source>
</evidence>